<evidence type="ECO:0000313" key="11">
    <source>
        <dbReference type="Proteomes" id="UP001212411"/>
    </source>
</evidence>
<name>A0AAF0AWG2_9SCHI</name>
<evidence type="ECO:0000256" key="3">
    <source>
        <dbReference type="ARBA" id="ARBA00022833"/>
    </source>
</evidence>
<keyword evidence="2" id="KW-0479">Metal-binding</keyword>
<dbReference type="SUPFAM" id="SSF57701">
    <property type="entry name" value="Zn2/Cys6 DNA-binding domain"/>
    <property type="match status" value="1"/>
</dbReference>
<dbReference type="AlphaFoldDB" id="A0AAF0AWG2"/>
<evidence type="ECO:0000256" key="7">
    <source>
        <dbReference type="ARBA" id="ARBA00023242"/>
    </source>
</evidence>
<dbReference type="PANTHER" id="PTHR46910">
    <property type="entry name" value="TRANSCRIPTION FACTOR PDR1"/>
    <property type="match status" value="1"/>
</dbReference>
<dbReference type="GeneID" id="80873711"/>
<evidence type="ECO:0000256" key="4">
    <source>
        <dbReference type="ARBA" id="ARBA00023015"/>
    </source>
</evidence>
<dbReference type="SMART" id="SM00066">
    <property type="entry name" value="GAL4"/>
    <property type="match status" value="1"/>
</dbReference>
<keyword evidence="4" id="KW-0805">Transcription regulation</keyword>
<dbReference type="GO" id="GO:0000981">
    <property type="term" value="F:DNA-binding transcription factor activity, RNA polymerase II-specific"/>
    <property type="evidence" value="ECO:0007669"/>
    <property type="project" value="InterPro"/>
</dbReference>
<reference evidence="10 11" key="1">
    <citation type="journal article" date="2023" name="G3 (Bethesda)">
        <title>A high-quality reference genome for the fission yeast Schizosaccharomyces osmophilus.</title>
        <authorList>
            <person name="Jia G.S."/>
            <person name="Zhang W.C."/>
            <person name="Liang Y."/>
            <person name="Liu X.H."/>
            <person name="Rhind N."/>
            <person name="Pidoux A."/>
            <person name="Brysch-Herzberg M."/>
            <person name="Du L.L."/>
        </authorList>
    </citation>
    <scope>NUCLEOTIDE SEQUENCE [LARGE SCALE GENOMIC DNA]</scope>
    <source>
        <strain evidence="10 11">CBS 15793</strain>
    </source>
</reference>
<dbReference type="Proteomes" id="UP001212411">
    <property type="component" value="Chromosome 1"/>
</dbReference>
<dbReference type="CDD" id="cd12148">
    <property type="entry name" value="fungal_TF_MHR"/>
    <property type="match status" value="1"/>
</dbReference>
<dbReference type="InterPro" id="IPR007219">
    <property type="entry name" value="XnlR_reg_dom"/>
</dbReference>
<keyword evidence="11" id="KW-1185">Reference proteome</keyword>
<dbReference type="Pfam" id="PF00172">
    <property type="entry name" value="Zn_clus"/>
    <property type="match status" value="1"/>
</dbReference>
<dbReference type="Pfam" id="PF04082">
    <property type="entry name" value="Fungal_trans"/>
    <property type="match status" value="1"/>
</dbReference>
<feature type="domain" description="Zn(2)-C6 fungal-type" evidence="9">
    <location>
        <begin position="10"/>
        <end position="40"/>
    </location>
</feature>
<evidence type="ECO:0000256" key="6">
    <source>
        <dbReference type="ARBA" id="ARBA00023163"/>
    </source>
</evidence>
<dbReference type="GO" id="GO:0003677">
    <property type="term" value="F:DNA binding"/>
    <property type="evidence" value="ECO:0007669"/>
    <property type="project" value="UniProtKB-KW"/>
</dbReference>
<gene>
    <name evidence="10" type="primary">toe3</name>
    <name evidence="10" type="ORF">SOMG_00226</name>
</gene>
<keyword evidence="6" id="KW-0804">Transcription</keyword>
<dbReference type="KEGG" id="som:SOMG_00226"/>
<dbReference type="GO" id="GO:0008270">
    <property type="term" value="F:zinc ion binding"/>
    <property type="evidence" value="ECO:0007669"/>
    <property type="project" value="InterPro"/>
</dbReference>
<evidence type="ECO:0000256" key="1">
    <source>
        <dbReference type="ARBA" id="ARBA00004123"/>
    </source>
</evidence>
<evidence type="ECO:0000256" key="8">
    <source>
        <dbReference type="SAM" id="MobiDB-lite"/>
    </source>
</evidence>
<keyword evidence="3" id="KW-0862">Zinc</keyword>
<evidence type="ECO:0000313" key="10">
    <source>
        <dbReference type="EMBL" id="WBW72919.1"/>
    </source>
</evidence>
<dbReference type="GO" id="GO:0006351">
    <property type="term" value="P:DNA-templated transcription"/>
    <property type="evidence" value="ECO:0007669"/>
    <property type="project" value="InterPro"/>
</dbReference>
<evidence type="ECO:0000256" key="2">
    <source>
        <dbReference type="ARBA" id="ARBA00022723"/>
    </source>
</evidence>
<proteinExistence type="predicted"/>
<evidence type="ECO:0000259" key="9">
    <source>
        <dbReference type="PROSITE" id="PS50048"/>
    </source>
</evidence>
<protein>
    <submittedName>
        <fullName evidence="10">DNA-binding transcription factor</fullName>
    </submittedName>
</protein>
<accession>A0AAF0AWG2</accession>
<dbReference type="PROSITE" id="PS50048">
    <property type="entry name" value="ZN2_CY6_FUNGAL_2"/>
    <property type="match status" value="1"/>
</dbReference>
<dbReference type="PANTHER" id="PTHR46910:SF37">
    <property type="entry name" value="ZN(II)2CYS6 TRANSCRIPTION FACTOR (EUROFUNG)"/>
    <property type="match status" value="1"/>
</dbReference>
<dbReference type="CDD" id="cd00067">
    <property type="entry name" value="GAL4"/>
    <property type="match status" value="1"/>
</dbReference>
<organism evidence="10 11">
    <name type="scientific">Schizosaccharomyces osmophilus</name>
    <dbReference type="NCBI Taxonomy" id="2545709"/>
    <lineage>
        <taxon>Eukaryota</taxon>
        <taxon>Fungi</taxon>
        <taxon>Dikarya</taxon>
        <taxon>Ascomycota</taxon>
        <taxon>Taphrinomycotina</taxon>
        <taxon>Schizosaccharomycetes</taxon>
        <taxon>Schizosaccharomycetales</taxon>
        <taxon>Schizosaccharomycetaceae</taxon>
        <taxon>Schizosaccharomyces</taxon>
    </lineage>
</organism>
<dbReference type="InterPro" id="IPR036864">
    <property type="entry name" value="Zn2-C6_fun-type_DNA-bd_sf"/>
</dbReference>
<dbReference type="InterPro" id="IPR001138">
    <property type="entry name" value="Zn2Cys6_DnaBD"/>
</dbReference>
<keyword evidence="7" id="KW-0539">Nucleus</keyword>
<dbReference type="Gene3D" id="4.10.240.10">
    <property type="entry name" value="Zn(2)-C6 fungal-type DNA-binding domain"/>
    <property type="match status" value="1"/>
</dbReference>
<dbReference type="GO" id="GO:0005634">
    <property type="term" value="C:nucleus"/>
    <property type="evidence" value="ECO:0007669"/>
    <property type="project" value="UniProtKB-SubCell"/>
</dbReference>
<dbReference type="InterPro" id="IPR050987">
    <property type="entry name" value="AtrR-like"/>
</dbReference>
<comment type="subcellular location">
    <subcellularLocation>
        <location evidence="1">Nucleus</location>
    </subcellularLocation>
</comment>
<feature type="region of interest" description="Disordered" evidence="8">
    <location>
        <begin position="57"/>
        <end position="80"/>
    </location>
</feature>
<dbReference type="EMBL" id="CP115611">
    <property type="protein sequence ID" value="WBW72919.1"/>
    <property type="molecule type" value="Genomic_DNA"/>
</dbReference>
<dbReference type="SMART" id="SM00906">
    <property type="entry name" value="Fungal_trans"/>
    <property type="match status" value="1"/>
</dbReference>
<dbReference type="PROSITE" id="PS00463">
    <property type="entry name" value="ZN2_CY6_FUNGAL_1"/>
    <property type="match status" value="1"/>
</dbReference>
<keyword evidence="5 10" id="KW-0238">DNA-binding</keyword>
<evidence type="ECO:0000256" key="5">
    <source>
        <dbReference type="ARBA" id="ARBA00023125"/>
    </source>
</evidence>
<sequence>MDGVEKPKKACDFCRRKKIRCNRELPRCQNCLVYNEVCHYSKRLKRYSLKMKNDAQAKTRLPSLESEDSPSYDVSASPDTKDNYSLHVRLRNVEDKLDRLLNLAEDSYKPPSRFRTRDFPSLISQIRDASSLVDNKLQEYSKLFKLSPSDTNIDDLFAHSFPSWDKDFPDVPEHEWAVARIQWYFRYINCWWPIFYENDFMAELHKLYVDPNHTKGVWLVSFYAILALAVSRSKMEDDQKVAESFFCASWYLIQKPGFFLIPHVEKIQALVIMIQFTAHLSLFTLCKALCGQACLMIRDLNLHRASSTLKVPKRSAELYRRIFWVCYVFEITTSLVFGTPSVLSDMDIDCGYPDTNKEPLYPNIYHGDIIFIAEISLTILKNEIRSKLYSSNTPSVEGTRLKVIWTIFEKMQHWQSSLPLGIRNYFESLSKNENIFFTLNSDDQRLFSACIEIYLSYCNTVIFLQRLNDTEEGSSICLETARKAVDVLKNFFVVLDPISKNVCYLWIFLYNPFTPFITLFSSTVSGKENNPDQLLEDLNRMYAVYKFFLKMRDLNGQLAEKLASVTENFIHAAEHYIALQPAFTADAFELTNFLI</sequence>
<dbReference type="RefSeq" id="XP_056037162.1">
    <property type="nucleotide sequence ID" value="XM_056179022.1"/>
</dbReference>